<comment type="caution">
    <text evidence="1">The sequence shown here is derived from an EMBL/GenBank/DDBJ whole genome shotgun (WGS) entry which is preliminary data.</text>
</comment>
<dbReference type="HOGENOM" id="CLU_2885233_0_0_1"/>
<proteinExistence type="predicted"/>
<dbReference type="EMBL" id="JPKY01000041">
    <property type="protein sequence ID" value="KFH44894.1"/>
    <property type="molecule type" value="Genomic_DNA"/>
</dbReference>
<reference evidence="2" key="1">
    <citation type="journal article" date="2014" name="Genome Announc.">
        <title>Genome sequence and annotation of Acremonium chrysogenum, producer of the beta-lactam antibiotic cephalosporin C.</title>
        <authorList>
            <person name="Terfehr D."/>
            <person name="Dahlmann T.A."/>
            <person name="Specht T."/>
            <person name="Zadra I."/>
            <person name="Kuernsteiner H."/>
            <person name="Kueck U."/>
        </authorList>
    </citation>
    <scope>NUCLEOTIDE SEQUENCE [LARGE SCALE GENOMIC DNA]</scope>
    <source>
        <strain evidence="2">ATCC 11550 / CBS 779.69 / DSM 880 / IAM 14645 / JCM 23072 / IMI 49137</strain>
    </source>
</reference>
<evidence type="ECO:0000313" key="2">
    <source>
        <dbReference type="Proteomes" id="UP000029964"/>
    </source>
</evidence>
<organism evidence="1 2">
    <name type="scientific">Hapsidospora chrysogenum (strain ATCC 11550 / CBS 779.69 / DSM 880 / IAM 14645 / JCM 23072 / IMI 49137)</name>
    <name type="common">Acremonium chrysogenum</name>
    <dbReference type="NCBI Taxonomy" id="857340"/>
    <lineage>
        <taxon>Eukaryota</taxon>
        <taxon>Fungi</taxon>
        <taxon>Dikarya</taxon>
        <taxon>Ascomycota</taxon>
        <taxon>Pezizomycotina</taxon>
        <taxon>Sordariomycetes</taxon>
        <taxon>Hypocreomycetidae</taxon>
        <taxon>Hypocreales</taxon>
        <taxon>Bionectriaceae</taxon>
        <taxon>Hapsidospora</taxon>
    </lineage>
</organism>
<keyword evidence="2" id="KW-1185">Reference proteome</keyword>
<name>A0A086T6B2_HAPC1</name>
<dbReference type="Proteomes" id="UP000029964">
    <property type="component" value="Unassembled WGS sequence"/>
</dbReference>
<gene>
    <name evidence="1" type="ORF">ACRE_043100</name>
</gene>
<dbReference type="AlphaFoldDB" id="A0A086T6B2"/>
<protein>
    <submittedName>
        <fullName evidence="1">Uncharacterized protein</fullName>
    </submittedName>
</protein>
<accession>A0A086T6B2</accession>
<sequence length="63" mass="6450">MNKHAVCLSMPGSPRQRCTVRVSFLPSSVVPEMAVSISAACDIGISQPKSPPPIDGAQLTGAG</sequence>
<evidence type="ECO:0000313" key="1">
    <source>
        <dbReference type="EMBL" id="KFH44894.1"/>
    </source>
</evidence>